<feature type="domain" description="Lytic transglycosylase MltA" evidence="6">
    <location>
        <begin position="107"/>
        <end position="241"/>
    </location>
</feature>
<dbReference type="PIRSF" id="PIRSF019422">
    <property type="entry name" value="MltA"/>
    <property type="match status" value="1"/>
</dbReference>
<dbReference type="CDD" id="cd14668">
    <property type="entry name" value="mlta_B"/>
    <property type="match status" value="1"/>
</dbReference>
<dbReference type="InterPro" id="IPR026044">
    <property type="entry name" value="MltA"/>
</dbReference>
<evidence type="ECO:0000256" key="4">
    <source>
        <dbReference type="ARBA" id="ARBA00023316"/>
    </source>
</evidence>
<dbReference type="SMART" id="SM00925">
    <property type="entry name" value="MltA"/>
    <property type="match status" value="1"/>
</dbReference>
<dbReference type="CDD" id="cd14485">
    <property type="entry name" value="mltA_like_LT_A"/>
    <property type="match status" value="1"/>
</dbReference>
<dbReference type="PANTHER" id="PTHR30124">
    <property type="entry name" value="MEMBRANE-BOUND LYTIC MUREIN TRANSGLYCOSYLASE A"/>
    <property type="match status" value="1"/>
</dbReference>
<dbReference type="AlphaFoldDB" id="A0A3P5WY25"/>
<dbReference type="Gene3D" id="2.40.240.50">
    <property type="entry name" value="Barwin-like endoglucanases"/>
    <property type="match status" value="1"/>
</dbReference>
<dbReference type="OrthoDB" id="9783686at2"/>
<organism evidence="7 8">
    <name type="scientific">Pseudogemmobacter humi</name>
    <dbReference type="NCBI Taxonomy" id="2483812"/>
    <lineage>
        <taxon>Bacteria</taxon>
        <taxon>Pseudomonadati</taxon>
        <taxon>Pseudomonadota</taxon>
        <taxon>Alphaproteobacteria</taxon>
        <taxon>Rhodobacterales</taxon>
        <taxon>Paracoccaceae</taxon>
        <taxon>Pseudogemmobacter</taxon>
    </lineage>
</organism>
<gene>
    <name evidence="7" type="primary">mltA</name>
    <name evidence="7" type="ORF">XINFAN_00921</name>
</gene>
<evidence type="ECO:0000313" key="7">
    <source>
        <dbReference type="EMBL" id="VDC23206.1"/>
    </source>
</evidence>
<name>A0A3P5WY25_9RHOB</name>
<dbReference type="GO" id="GO:0009254">
    <property type="term" value="P:peptidoglycan turnover"/>
    <property type="evidence" value="ECO:0007669"/>
    <property type="project" value="InterPro"/>
</dbReference>
<reference evidence="7 8" key="1">
    <citation type="submission" date="2018-11" db="EMBL/GenBank/DDBJ databases">
        <authorList>
            <person name="Criscuolo A."/>
        </authorList>
    </citation>
    <scope>NUCLEOTIDE SEQUENCE [LARGE SCALE GENOMIC DNA]</scope>
    <source>
        <strain evidence="7">ACIP111625</strain>
    </source>
</reference>
<evidence type="ECO:0000256" key="2">
    <source>
        <dbReference type="ARBA" id="ARBA00012587"/>
    </source>
</evidence>
<evidence type="ECO:0000256" key="3">
    <source>
        <dbReference type="ARBA" id="ARBA00023239"/>
    </source>
</evidence>
<evidence type="ECO:0000256" key="1">
    <source>
        <dbReference type="ARBA" id="ARBA00001420"/>
    </source>
</evidence>
<proteinExistence type="predicted"/>
<keyword evidence="4" id="KW-0961">Cell wall biogenesis/degradation</keyword>
<keyword evidence="8" id="KW-1185">Reference proteome</keyword>
<dbReference type="Pfam" id="PF06725">
    <property type="entry name" value="3D"/>
    <property type="match status" value="1"/>
</dbReference>
<dbReference type="GO" id="GO:0009253">
    <property type="term" value="P:peptidoglycan catabolic process"/>
    <property type="evidence" value="ECO:0007669"/>
    <property type="project" value="TreeGrafter"/>
</dbReference>
<dbReference type="Gene3D" id="2.40.40.10">
    <property type="entry name" value="RlpA-like domain"/>
    <property type="match status" value="2"/>
</dbReference>
<protein>
    <recommendedName>
        <fullName evidence="2">peptidoglycan lytic exotransglycosylase</fullName>
        <ecNumber evidence="2">4.2.2.n1</ecNumber>
    </recommendedName>
    <alternativeName>
        <fullName evidence="5">Murein hydrolase A</fullName>
    </alternativeName>
</protein>
<dbReference type="InterPro" id="IPR036908">
    <property type="entry name" value="RlpA-like_sf"/>
</dbReference>
<accession>A0A3P5WY25</accession>
<sequence>MLRRPVRGWLFCVWFLLAALMGAGGARAELLEFEALDGWRDGGQAEALAAFLVTCDQLDAPSWRPVCKLAADVPKDDASARAFFELLFRPVIVGHPPALFTGYYEPELNGSPVRTSRYAWPLYARPPELKDGVVYHSRAAIEAGALRGRGLEIAWIDDPVEVFFLHIQGSGRIRMTDGSVIRLGYAGRNGHAYRSVGQEMVRRGMFSAHEVSAQTIAAFVRANPGIGAELLNHNPSYIFFRRIRGLSTEKGPIGAMGRSVTPMRSLAVDPAFVPLGAPVWIEKEGAAPLRRLMVAQDTGGAIKGAQRADIFYGFGDGAGQAAGAVKDSGRMVLLLPIDRAFAMADGN</sequence>
<dbReference type="SUPFAM" id="SSF50685">
    <property type="entry name" value="Barwin-like endoglucanases"/>
    <property type="match status" value="1"/>
</dbReference>
<evidence type="ECO:0000256" key="5">
    <source>
        <dbReference type="ARBA" id="ARBA00030918"/>
    </source>
</evidence>
<dbReference type="PANTHER" id="PTHR30124:SF0">
    <property type="entry name" value="MEMBRANE-BOUND LYTIC MUREIN TRANSGLYCOSYLASE A"/>
    <property type="match status" value="1"/>
</dbReference>
<dbReference type="Proteomes" id="UP000277498">
    <property type="component" value="Unassembled WGS sequence"/>
</dbReference>
<keyword evidence="3 7" id="KW-0456">Lyase</keyword>
<dbReference type="EMBL" id="UXAW01000048">
    <property type="protein sequence ID" value="VDC23206.1"/>
    <property type="molecule type" value="Genomic_DNA"/>
</dbReference>
<dbReference type="GO" id="GO:0019867">
    <property type="term" value="C:outer membrane"/>
    <property type="evidence" value="ECO:0007669"/>
    <property type="project" value="InterPro"/>
</dbReference>
<evidence type="ECO:0000259" key="6">
    <source>
        <dbReference type="SMART" id="SM00925"/>
    </source>
</evidence>
<dbReference type="GO" id="GO:0071555">
    <property type="term" value="P:cell wall organization"/>
    <property type="evidence" value="ECO:0007669"/>
    <property type="project" value="UniProtKB-KW"/>
</dbReference>
<dbReference type="GO" id="GO:0008933">
    <property type="term" value="F:peptidoglycan lytic transglycosylase activity"/>
    <property type="evidence" value="ECO:0007669"/>
    <property type="project" value="TreeGrafter"/>
</dbReference>
<dbReference type="EC" id="4.2.2.n1" evidence="2"/>
<dbReference type="InterPro" id="IPR005300">
    <property type="entry name" value="MltA_B"/>
</dbReference>
<comment type="catalytic activity">
    <reaction evidence="1">
        <text>Exolytic cleavage of the (1-&gt;4)-beta-glycosidic linkage between N-acetylmuramic acid (MurNAc) and N-acetylglucosamine (GlcNAc) residues in peptidoglycan, from either the reducing or the non-reducing ends of the peptidoglycan chains, with concomitant formation of a 1,6-anhydrobond in the MurNAc residue.</text>
        <dbReference type="EC" id="4.2.2.n1"/>
    </reaction>
</comment>
<evidence type="ECO:0000313" key="8">
    <source>
        <dbReference type="Proteomes" id="UP000277498"/>
    </source>
</evidence>
<dbReference type="Pfam" id="PF03562">
    <property type="entry name" value="MltA"/>
    <property type="match status" value="1"/>
</dbReference>
<dbReference type="GO" id="GO:0004553">
    <property type="term" value="F:hydrolase activity, hydrolyzing O-glycosyl compounds"/>
    <property type="evidence" value="ECO:0007669"/>
    <property type="project" value="InterPro"/>
</dbReference>
<dbReference type="InterPro" id="IPR010611">
    <property type="entry name" value="3D_dom"/>
</dbReference>